<reference evidence="2 3" key="1">
    <citation type="submission" date="2021-08" db="EMBL/GenBank/DDBJ databases">
        <title>Comparative Genomics Analysis of the Genus Qipengyuania Reveals Extensive Genetic Diversity and Metabolic Versatility, Including the Description of Fifteen Novel Species.</title>
        <authorList>
            <person name="Liu Y."/>
        </authorList>
    </citation>
    <scope>NUCLEOTIDE SEQUENCE [LARGE SCALE GENOMIC DNA]</scope>
    <source>
        <strain evidence="2 3">6D47A</strain>
    </source>
</reference>
<gene>
    <name evidence="2" type="ORF">K3174_13995</name>
</gene>
<keyword evidence="2" id="KW-0808">Transferase</keyword>
<protein>
    <submittedName>
        <fullName evidence="2">Glycosyltransferase</fullName>
        <ecNumber evidence="2">2.4.-.-</ecNumber>
    </submittedName>
</protein>
<dbReference type="SUPFAM" id="SSF53448">
    <property type="entry name" value="Nucleotide-diphospho-sugar transferases"/>
    <property type="match status" value="1"/>
</dbReference>
<dbReference type="EC" id="2.4.-.-" evidence="2"/>
<sequence length="331" mass="36647">MICDESKPVVAIVIPAFDAEATITETLESVRAQSWPALDIVVVDDGSSDRTTDLVEQQAREDGRIRLIRQENGGVAAARNRGAQSSNAPFIAFLDADDVWAREKIAAQMALVQDDEGNPQLVYCWFAQIDRHSTVYPVGNQRIIEGDVLEEISRSNFVGNGSSLLVPREIFDRIGGFDAGLRENDAQGCEDLLFLALASRHYRFRVVPRHLLGYRLSHGSMSASVDRMLRSFDFVAERIIALEGGTAAAWAAHRKDLIRWLAGRAAMGGRVGIALNILGRMGPGSVGDIVSSIPELARTYFRAVVVPGWLKRASRSARIMRRRPRYLDIDW</sequence>
<evidence type="ECO:0000259" key="1">
    <source>
        <dbReference type="Pfam" id="PF00535"/>
    </source>
</evidence>
<evidence type="ECO:0000313" key="2">
    <source>
        <dbReference type="EMBL" id="MBX7483643.1"/>
    </source>
</evidence>
<dbReference type="InterPro" id="IPR029044">
    <property type="entry name" value="Nucleotide-diphossugar_trans"/>
</dbReference>
<dbReference type="GO" id="GO:0016757">
    <property type="term" value="F:glycosyltransferase activity"/>
    <property type="evidence" value="ECO:0007669"/>
    <property type="project" value="UniProtKB-KW"/>
</dbReference>
<organism evidence="2 3">
    <name type="scientific">Qipengyuania qiaonensis</name>
    <dbReference type="NCBI Taxonomy" id="2867240"/>
    <lineage>
        <taxon>Bacteria</taxon>
        <taxon>Pseudomonadati</taxon>
        <taxon>Pseudomonadota</taxon>
        <taxon>Alphaproteobacteria</taxon>
        <taxon>Sphingomonadales</taxon>
        <taxon>Erythrobacteraceae</taxon>
        <taxon>Qipengyuania</taxon>
    </lineage>
</organism>
<dbReference type="InterPro" id="IPR050834">
    <property type="entry name" value="Glycosyltransf_2"/>
</dbReference>
<comment type="caution">
    <text evidence="2">The sequence shown here is derived from an EMBL/GenBank/DDBJ whole genome shotgun (WGS) entry which is preliminary data.</text>
</comment>
<keyword evidence="3" id="KW-1185">Reference proteome</keyword>
<dbReference type="Proteomes" id="UP000755104">
    <property type="component" value="Unassembled WGS sequence"/>
</dbReference>
<name>A0ABS7JD68_9SPHN</name>
<dbReference type="Pfam" id="PF00535">
    <property type="entry name" value="Glycos_transf_2"/>
    <property type="match status" value="1"/>
</dbReference>
<evidence type="ECO:0000313" key="3">
    <source>
        <dbReference type="Proteomes" id="UP000755104"/>
    </source>
</evidence>
<dbReference type="CDD" id="cd00761">
    <property type="entry name" value="Glyco_tranf_GTA_type"/>
    <property type="match status" value="1"/>
</dbReference>
<dbReference type="Gene3D" id="3.90.550.10">
    <property type="entry name" value="Spore Coat Polysaccharide Biosynthesis Protein SpsA, Chain A"/>
    <property type="match status" value="1"/>
</dbReference>
<dbReference type="PANTHER" id="PTHR43685:SF2">
    <property type="entry name" value="GLYCOSYLTRANSFERASE 2-LIKE DOMAIN-CONTAINING PROTEIN"/>
    <property type="match status" value="1"/>
</dbReference>
<feature type="domain" description="Glycosyltransferase 2-like" evidence="1">
    <location>
        <begin position="12"/>
        <end position="171"/>
    </location>
</feature>
<proteinExistence type="predicted"/>
<dbReference type="InterPro" id="IPR029056">
    <property type="entry name" value="Ribokinase-like"/>
</dbReference>
<dbReference type="InterPro" id="IPR001173">
    <property type="entry name" value="Glyco_trans_2-like"/>
</dbReference>
<dbReference type="SUPFAM" id="SSF53613">
    <property type="entry name" value="Ribokinase-like"/>
    <property type="match status" value="1"/>
</dbReference>
<dbReference type="PANTHER" id="PTHR43685">
    <property type="entry name" value="GLYCOSYLTRANSFERASE"/>
    <property type="match status" value="1"/>
</dbReference>
<dbReference type="EMBL" id="JAIGNO010000011">
    <property type="protein sequence ID" value="MBX7483643.1"/>
    <property type="molecule type" value="Genomic_DNA"/>
</dbReference>
<dbReference type="RefSeq" id="WP_221559655.1">
    <property type="nucleotide sequence ID" value="NZ_JAIGNO010000011.1"/>
</dbReference>
<keyword evidence="2" id="KW-0328">Glycosyltransferase</keyword>
<accession>A0ABS7JD68</accession>